<evidence type="ECO:0000256" key="13">
    <source>
        <dbReference type="ARBA" id="ARBA00022741"/>
    </source>
</evidence>
<comment type="similarity">
    <text evidence="7">Belongs to the folylpolyglutamate synthase family.</text>
</comment>
<gene>
    <name evidence="24" type="ORF">CSOL1703_00006517</name>
</gene>
<comment type="catalytic activity">
    <reaction evidence="22">
        <text>(6S)-5,6,7,8-tetrahydrofolyl-(gamma-L-Glu)(n) + L-glutamate + ATP = (6S)-5,6,7,8-tetrahydrofolyl-(gamma-L-Glu)(n+1) + ADP + phosphate + H(+)</text>
        <dbReference type="Rhea" id="RHEA:10580"/>
        <dbReference type="Rhea" id="RHEA-COMP:14738"/>
        <dbReference type="Rhea" id="RHEA-COMP:14740"/>
        <dbReference type="ChEBI" id="CHEBI:15378"/>
        <dbReference type="ChEBI" id="CHEBI:29985"/>
        <dbReference type="ChEBI" id="CHEBI:30616"/>
        <dbReference type="ChEBI" id="CHEBI:43474"/>
        <dbReference type="ChEBI" id="CHEBI:141005"/>
        <dbReference type="ChEBI" id="CHEBI:456216"/>
        <dbReference type="EC" id="6.3.2.17"/>
    </reaction>
</comment>
<name>A0A9P0EQZ6_9HYPO</name>
<dbReference type="InterPro" id="IPR006913">
    <property type="entry name" value="CENP-V/GFA"/>
</dbReference>
<comment type="subcellular location">
    <subcellularLocation>
        <location evidence="4">Cytoplasm</location>
    </subcellularLocation>
    <subcellularLocation>
        <location evidence="2">Mitochondrion inner membrane</location>
    </subcellularLocation>
    <subcellularLocation>
        <location evidence="3">Mitochondrion matrix</location>
    </subcellularLocation>
</comment>
<dbReference type="GO" id="GO:0005829">
    <property type="term" value="C:cytosol"/>
    <property type="evidence" value="ECO:0007669"/>
    <property type="project" value="TreeGrafter"/>
</dbReference>
<dbReference type="PROSITE" id="PS01011">
    <property type="entry name" value="FOLYLPOLYGLU_SYNT_1"/>
    <property type="match status" value="1"/>
</dbReference>
<dbReference type="GO" id="GO:0006730">
    <property type="term" value="P:one-carbon metabolic process"/>
    <property type="evidence" value="ECO:0007669"/>
    <property type="project" value="UniProtKB-KW"/>
</dbReference>
<dbReference type="OrthoDB" id="5212574at2759"/>
<evidence type="ECO:0000256" key="21">
    <source>
        <dbReference type="ARBA" id="ARBA00030876"/>
    </source>
</evidence>
<keyword evidence="12" id="KW-0479">Metal-binding</keyword>
<evidence type="ECO:0000256" key="6">
    <source>
        <dbReference type="ARBA" id="ARBA00005495"/>
    </source>
</evidence>
<dbReference type="InterPro" id="IPR018109">
    <property type="entry name" value="Folylpolyglutamate_synth_CS"/>
</dbReference>
<dbReference type="PANTHER" id="PTHR11136">
    <property type="entry name" value="FOLYLPOLYGLUTAMATE SYNTHASE-RELATED"/>
    <property type="match status" value="1"/>
</dbReference>
<dbReference type="SUPFAM" id="SSF53244">
    <property type="entry name" value="MurD-like peptide ligases, peptide-binding domain"/>
    <property type="match status" value="1"/>
</dbReference>
<accession>A0A9P0EQZ6</accession>
<comment type="cofactor">
    <cofactor evidence="1">
        <name>a monovalent cation</name>
        <dbReference type="ChEBI" id="CHEBI:60242"/>
    </cofactor>
</comment>
<dbReference type="GO" id="GO:0005759">
    <property type="term" value="C:mitochondrial matrix"/>
    <property type="evidence" value="ECO:0007669"/>
    <property type="project" value="UniProtKB-SubCell"/>
</dbReference>
<evidence type="ECO:0000256" key="9">
    <source>
        <dbReference type="ARBA" id="ARBA00022490"/>
    </source>
</evidence>
<keyword evidence="9" id="KW-0963">Cytoplasm</keyword>
<keyword evidence="17" id="KW-0460">Magnesium</keyword>
<evidence type="ECO:0000256" key="14">
    <source>
        <dbReference type="ARBA" id="ARBA00022792"/>
    </source>
</evidence>
<evidence type="ECO:0000256" key="1">
    <source>
        <dbReference type="ARBA" id="ARBA00001944"/>
    </source>
</evidence>
<dbReference type="InterPro" id="IPR036615">
    <property type="entry name" value="Mur_ligase_C_dom_sf"/>
</dbReference>
<dbReference type="InterPro" id="IPR011057">
    <property type="entry name" value="Mss4-like_sf"/>
</dbReference>
<dbReference type="FunFam" id="3.40.1190.10:FF:000009">
    <property type="entry name" value="Folylpolyglutamate synthase"/>
    <property type="match status" value="1"/>
</dbReference>
<dbReference type="PROSITE" id="PS01012">
    <property type="entry name" value="FOLYLPOLYGLU_SYNT_2"/>
    <property type="match status" value="1"/>
</dbReference>
<evidence type="ECO:0000259" key="23">
    <source>
        <dbReference type="PROSITE" id="PS51891"/>
    </source>
</evidence>
<keyword evidence="16" id="KW-0067">ATP-binding</keyword>
<comment type="similarity">
    <text evidence="6">Belongs to the Gfa family.</text>
</comment>
<sequence>MASENETKLLEAKCFCGSVHFTVEVPIVALPLPVHLCHCTVCRYRSGAPCVFHTNLPKEAPMKFISPSVEANMTVYTFEERVSAWNFCSTCGCHITSVDRDDGHWTVSTSIFKDHGPENFQVKRHIYSDSTFDRGLPTIIPQVDGLQLEDWNPPHDDPSSETLVPKLEHDANGGERLRAECHCGGVSFTIGRPTKDVLEDAQLKDFVSPLDQTKWMALYDACDDCRLLNGTHLVGWAFIPLSACDPPIARDLKIGTAKTYQSSPNVLRSFCGTCGATVFYTCDERCPPGGESVVDLATGILRATEGSMAERWLTWRSNPAWLPSGKQYHRAFSEALEQGMKGVAAIFHSMVTPQKRTLAPGVGFASILYRRQYIRCMASSARSYNAASMHPCATYAKPLITIQNAIDSLNSLQTSHAAFKARIKAGIKPDASSIAEMKTYIRRLGYTTSDLDRLNIIHVAGTKGKGTTCAFVDSILSRYRTTHGVPRKTGLFISPHLVSVRERIRINSAPIPEALFARYFFDVWDRLGSAAEEVGVEQANQENGSPLDIRPTYARFLTLMSWHVFLQEGVDVAVYETGIGGEFDATNVVERPVATGISSLGIDHIFALGDTIDKIAWHKAGIMKTGSPAFTIEQVPAAQRVLQERADEKGVDLQTLKIDPRLRDVRIRPDAEFQKKNATLATALAETALTRLGVLTPRQDVLPDEFRKALEGTMFRGRCEIKAEDQVVWHLDGAHTADSLTLASKWFANETSGQIGPRVLVFNQLGRVEAIDFLNLIFAANKQENGPPFSHVIFCTNITHAQTGYKRDFVNNQYDTKEIESLAVQRRFAERWSSLDPDASVVVLPTIEQALTHVRELGVTLPTKDEKIQAFVTGSLHLVGGALGILENADAL</sequence>
<evidence type="ECO:0000256" key="16">
    <source>
        <dbReference type="ARBA" id="ARBA00022840"/>
    </source>
</evidence>
<dbReference type="EC" id="6.3.2.17" evidence="8"/>
<dbReference type="GO" id="GO:0004326">
    <property type="term" value="F:tetrahydrofolylpolyglutamate synthase activity"/>
    <property type="evidence" value="ECO:0007669"/>
    <property type="project" value="UniProtKB-EC"/>
</dbReference>
<dbReference type="InterPro" id="IPR036565">
    <property type="entry name" value="Mur-like_cat_sf"/>
</dbReference>
<dbReference type="Gene3D" id="3.90.1590.10">
    <property type="entry name" value="glutathione-dependent formaldehyde- activating enzyme (gfa)"/>
    <property type="match status" value="2"/>
</dbReference>
<evidence type="ECO:0000256" key="22">
    <source>
        <dbReference type="ARBA" id="ARBA00047493"/>
    </source>
</evidence>
<comment type="caution">
    <text evidence="24">The sequence shown here is derived from an EMBL/GenBank/DDBJ whole genome shotgun (WGS) entry which is preliminary data.</text>
</comment>
<evidence type="ECO:0000256" key="19">
    <source>
        <dbReference type="ARBA" id="ARBA00023136"/>
    </source>
</evidence>
<dbReference type="NCBIfam" id="TIGR01499">
    <property type="entry name" value="folC"/>
    <property type="match status" value="1"/>
</dbReference>
<reference evidence="25" key="1">
    <citation type="submission" date="2019-06" db="EMBL/GenBank/DDBJ databases">
        <authorList>
            <person name="Broberg M."/>
        </authorList>
    </citation>
    <scope>NUCLEOTIDE SEQUENCE [LARGE SCALE GENOMIC DNA]</scope>
</reference>
<evidence type="ECO:0000256" key="5">
    <source>
        <dbReference type="ARBA" id="ARBA00005150"/>
    </source>
</evidence>
<dbReference type="Gene3D" id="3.90.190.20">
    <property type="entry name" value="Mur ligase, C-terminal domain"/>
    <property type="match status" value="1"/>
</dbReference>
<keyword evidence="10" id="KW-0554">One-carbon metabolism</keyword>
<evidence type="ECO:0000256" key="20">
    <source>
        <dbReference type="ARBA" id="ARBA00030592"/>
    </source>
</evidence>
<dbReference type="PROSITE" id="PS51891">
    <property type="entry name" value="CENP_V_GFA"/>
    <property type="match status" value="1"/>
</dbReference>
<evidence type="ECO:0000256" key="15">
    <source>
        <dbReference type="ARBA" id="ARBA00022833"/>
    </source>
</evidence>
<evidence type="ECO:0000313" key="24">
    <source>
        <dbReference type="EMBL" id="CAH0056575.1"/>
    </source>
</evidence>
<dbReference type="EMBL" id="CABFOC020000063">
    <property type="protein sequence ID" value="CAH0056575.1"/>
    <property type="molecule type" value="Genomic_DNA"/>
</dbReference>
<evidence type="ECO:0000256" key="2">
    <source>
        <dbReference type="ARBA" id="ARBA00004273"/>
    </source>
</evidence>
<evidence type="ECO:0000256" key="7">
    <source>
        <dbReference type="ARBA" id="ARBA00008276"/>
    </source>
</evidence>
<dbReference type="Gene3D" id="3.40.1190.10">
    <property type="entry name" value="Mur-like, catalytic domain"/>
    <property type="match status" value="1"/>
</dbReference>
<keyword evidence="15" id="KW-0862">Zinc</keyword>
<reference evidence="24 25" key="2">
    <citation type="submission" date="2021-10" db="EMBL/GenBank/DDBJ databases">
        <authorList>
            <person name="Piombo E."/>
        </authorList>
    </citation>
    <scope>NUCLEOTIDE SEQUENCE [LARGE SCALE GENOMIC DNA]</scope>
</reference>
<evidence type="ECO:0000256" key="17">
    <source>
        <dbReference type="ARBA" id="ARBA00022842"/>
    </source>
</evidence>
<evidence type="ECO:0000256" key="11">
    <source>
        <dbReference type="ARBA" id="ARBA00022598"/>
    </source>
</evidence>
<evidence type="ECO:0000256" key="4">
    <source>
        <dbReference type="ARBA" id="ARBA00004496"/>
    </source>
</evidence>
<dbReference type="GO" id="GO:0005524">
    <property type="term" value="F:ATP binding"/>
    <property type="evidence" value="ECO:0007669"/>
    <property type="project" value="UniProtKB-KW"/>
</dbReference>
<evidence type="ECO:0000313" key="25">
    <source>
        <dbReference type="Proteomes" id="UP000775872"/>
    </source>
</evidence>
<dbReference type="SUPFAM" id="SSF53623">
    <property type="entry name" value="MurD-like peptide ligases, catalytic domain"/>
    <property type="match status" value="1"/>
</dbReference>
<dbReference type="Pfam" id="PF04828">
    <property type="entry name" value="GFA"/>
    <property type="match status" value="1"/>
</dbReference>
<organism evidence="24 25">
    <name type="scientific">Clonostachys solani</name>
    <dbReference type="NCBI Taxonomy" id="160281"/>
    <lineage>
        <taxon>Eukaryota</taxon>
        <taxon>Fungi</taxon>
        <taxon>Dikarya</taxon>
        <taxon>Ascomycota</taxon>
        <taxon>Pezizomycotina</taxon>
        <taxon>Sordariomycetes</taxon>
        <taxon>Hypocreomycetidae</taxon>
        <taxon>Hypocreales</taxon>
        <taxon>Bionectriaceae</taxon>
        <taxon>Clonostachys</taxon>
    </lineage>
</organism>
<feature type="domain" description="CENP-V/GFA" evidence="23">
    <location>
        <begin position="10"/>
        <end position="133"/>
    </location>
</feature>
<keyword evidence="14" id="KW-0999">Mitochondrion inner membrane</keyword>
<dbReference type="GO" id="GO:0005743">
    <property type="term" value="C:mitochondrial inner membrane"/>
    <property type="evidence" value="ECO:0007669"/>
    <property type="project" value="UniProtKB-SubCell"/>
</dbReference>
<proteinExistence type="inferred from homology"/>
<keyword evidence="25" id="KW-1185">Reference proteome</keyword>
<protein>
    <recommendedName>
        <fullName evidence="8">tetrahydrofolate synthase</fullName>
        <ecNumber evidence="8">6.3.2.17</ecNumber>
    </recommendedName>
    <alternativeName>
        <fullName evidence="21">Folylpoly-gamma-glutamate synthetase</fullName>
    </alternativeName>
    <alternativeName>
        <fullName evidence="20">Tetrahydrofolylpolyglutamate synthase</fullName>
    </alternativeName>
</protein>
<evidence type="ECO:0000256" key="8">
    <source>
        <dbReference type="ARBA" id="ARBA00013025"/>
    </source>
</evidence>
<dbReference type="AlphaFoldDB" id="A0A9P0EQZ6"/>
<evidence type="ECO:0000256" key="3">
    <source>
        <dbReference type="ARBA" id="ARBA00004305"/>
    </source>
</evidence>
<dbReference type="GO" id="GO:0046872">
    <property type="term" value="F:metal ion binding"/>
    <property type="evidence" value="ECO:0007669"/>
    <property type="project" value="UniProtKB-KW"/>
</dbReference>
<dbReference type="PANTHER" id="PTHR11136:SF5">
    <property type="entry name" value="FOLYLPOLYGLUTAMATE SYNTHASE, MITOCHONDRIAL"/>
    <property type="match status" value="1"/>
</dbReference>
<keyword evidence="13" id="KW-0547">Nucleotide-binding</keyword>
<comment type="pathway">
    <text evidence="5">Cofactor biosynthesis; tetrahydrofolylpolyglutamate biosynthesis.</text>
</comment>
<dbReference type="SUPFAM" id="SSF51316">
    <property type="entry name" value="Mss4-like"/>
    <property type="match status" value="2"/>
</dbReference>
<keyword evidence="11" id="KW-0436">Ligase</keyword>
<dbReference type="GO" id="GO:0016846">
    <property type="term" value="F:carbon-sulfur lyase activity"/>
    <property type="evidence" value="ECO:0007669"/>
    <property type="project" value="InterPro"/>
</dbReference>
<keyword evidence="18" id="KW-0496">Mitochondrion</keyword>
<evidence type="ECO:0000256" key="12">
    <source>
        <dbReference type="ARBA" id="ARBA00022723"/>
    </source>
</evidence>
<evidence type="ECO:0000256" key="18">
    <source>
        <dbReference type="ARBA" id="ARBA00023128"/>
    </source>
</evidence>
<keyword evidence="19" id="KW-0472">Membrane</keyword>
<dbReference type="Proteomes" id="UP000775872">
    <property type="component" value="Unassembled WGS sequence"/>
</dbReference>
<evidence type="ECO:0000256" key="10">
    <source>
        <dbReference type="ARBA" id="ARBA00022563"/>
    </source>
</evidence>
<dbReference type="InterPro" id="IPR001645">
    <property type="entry name" value="Folylpolyglutamate_synth"/>
</dbReference>